<evidence type="ECO:0008006" key="3">
    <source>
        <dbReference type="Google" id="ProtNLM"/>
    </source>
</evidence>
<reference evidence="1 2" key="1">
    <citation type="journal article" date="2020" name="BMC Genomics">
        <title>Intraspecific diversification of the crop wild relative Brassica cretica Lam. using demographic model selection.</title>
        <authorList>
            <person name="Kioukis A."/>
            <person name="Michalopoulou V.A."/>
            <person name="Briers L."/>
            <person name="Pirintsos S."/>
            <person name="Studholme D.J."/>
            <person name="Pavlidis P."/>
            <person name="Sarris P.F."/>
        </authorList>
    </citation>
    <scope>NUCLEOTIDE SEQUENCE [LARGE SCALE GENOMIC DNA]</scope>
    <source>
        <strain evidence="2">cv. PFS-1207/04</strain>
    </source>
</reference>
<evidence type="ECO:0000313" key="1">
    <source>
        <dbReference type="EMBL" id="KAF3530796.1"/>
    </source>
</evidence>
<dbReference type="EMBL" id="QGKV02001507">
    <property type="protein sequence ID" value="KAF3530796.1"/>
    <property type="molecule type" value="Genomic_DNA"/>
</dbReference>
<comment type="caution">
    <text evidence="1">The sequence shown here is derived from an EMBL/GenBank/DDBJ whole genome shotgun (WGS) entry which is preliminary data.</text>
</comment>
<gene>
    <name evidence="1" type="ORF">DY000_02040507</name>
</gene>
<keyword evidence="2" id="KW-1185">Reference proteome</keyword>
<evidence type="ECO:0000313" key="2">
    <source>
        <dbReference type="Proteomes" id="UP000266723"/>
    </source>
</evidence>
<dbReference type="Proteomes" id="UP000266723">
    <property type="component" value="Unassembled WGS sequence"/>
</dbReference>
<name>A0ABQ7BF62_BRACR</name>
<sequence length="81" mass="9004">MMHMGMMQTQAARPRQGMINLIKRFLYDLNAIGYSSQQDGASCYRVASNMLGLCLANELRSRAGERTEARVEIGNALSMGF</sequence>
<proteinExistence type="predicted"/>
<protein>
    <recommendedName>
        <fullName evidence="3">Anaphase-promoting complex subunit 1</fullName>
    </recommendedName>
</protein>
<organism evidence="1 2">
    <name type="scientific">Brassica cretica</name>
    <name type="common">Mustard</name>
    <dbReference type="NCBI Taxonomy" id="69181"/>
    <lineage>
        <taxon>Eukaryota</taxon>
        <taxon>Viridiplantae</taxon>
        <taxon>Streptophyta</taxon>
        <taxon>Embryophyta</taxon>
        <taxon>Tracheophyta</taxon>
        <taxon>Spermatophyta</taxon>
        <taxon>Magnoliopsida</taxon>
        <taxon>eudicotyledons</taxon>
        <taxon>Gunneridae</taxon>
        <taxon>Pentapetalae</taxon>
        <taxon>rosids</taxon>
        <taxon>malvids</taxon>
        <taxon>Brassicales</taxon>
        <taxon>Brassicaceae</taxon>
        <taxon>Brassiceae</taxon>
        <taxon>Brassica</taxon>
    </lineage>
</organism>
<accession>A0ABQ7BF62</accession>